<protein>
    <submittedName>
        <fullName evidence="3">Amidase family protein</fullName>
    </submittedName>
</protein>
<gene>
    <name evidence="3" type="ORF">PV367_37810</name>
</gene>
<dbReference type="Pfam" id="PF01425">
    <property type="entry name" value="Amidase"/>
    <property type="match status" value="1"/>
</dbReference>
<dbReference type="PANTHER" id="PTHR11895">
    <property type="entry name" value="TRANSAMIDASE"/>
    <property type="match status" value="1"/>
</dbReference>
<dbReference type="RefSeq" id="WP_319697855.1">
    <property type="nucleotide sequence ID" value="NZ_JARAWN010000403.1"/>
</dbReference>
<dbReference type="AlphaFoldDB" id="A0AAJ2PX86"/>
<comment type="caution">
    <text evidence="3">The sequence shown here is derived from an EMBL/GenBank/DDBJ whole genome shotgun (WGS) entry which is preliminary data.</text>
</comment>
<feature type="domain" description="Amidase" evidence="2">
    <location>
        <begin position="4"/>
        <end position="91"/>
    </location>
</feature>
<comment type="similarity">
    <text evidence="1">Belongs to the amidase family.</text>
</comment>
<dbReference type="PANTHER" id="PTHR11895:SF7">
    <property type="entry name" value="GLUTAMYL-TRNA(GLN) AMIDOTRANSFERASE SUBUNIT A, MITOCHONDRIAL"/>
    <property type="match status" value="1"/>
</dbReference>
<proteinExistence type="inferred from homology"/>
<dbReference type="SUPFAM" id="SSF75304">
    <property type="entry name" value="Amidase signature (AS) enzymes"/>
    <property type="match status" value="1"/>
</dbReference>
<accession>A0AAJ2PX86</accession>
<dbReference type="Gene3D" id="3.90.1300.10">
    <property type="entry name" value="Amidase signature (AS) domain"/>
    <property type="match status" value="1"/>
</dbReference>
<dbReference type="EMBL" id="JARAWN010000403">
    <property type="protein sequence ID" value="MDX3135424.1"/>
    <property type="molecule type" value="Genomic_DNA"/>
</dbReference>
<evidence type="ECO:0000313" key="3">
    <source>
        <dbReference type="EMBL" id="MDX3135424.1"/>
    </source>
</evidence>
<dbReference type="InterPro" id="IPR000120">
    <property type="entry name" value="Amidase"/>
</dbReference>
<dbReference type="InterPro" id="IPR036928">
    <property type="entry name" value="AS_sf"/>
</dbReference>
<sequence>PAPLRAAQELRAENDRRLAAVFAEADLILTPTTPNAPHGHDGPGDRYSTALTWAFNLSGHPAMSIPAGFDSDGCPVGLQLVARHGEEELLLRVAEAAEAVQKYPAPETETPA</sequence>
<feature type="non-terminal residue" evidence="3">
    <location>
        <position position="1"/>
    </location>
</feature>
<name>A0AAJ2PX86_9ACTN</name>
<evidence type="ECO:0000256" key="1">
    <source>
        <dbReference type="ARBA" id="ARBA00009199"/>
    </source>
</evidence>
<organism evidence="3 4">
    <name type="scientific">Streptomyces europaeiscabiei</name>
    <dbReference type="NCBI Taxonomy" id="146819"/>
    <lineage>
        <taxon>Bacteria</taxon>
        <taxon>Bacillati</taxon>
        <taxon>Actinomycetota</taxon>
        <taxon>Actinomycetes</taxon>
        <taxon>Kitasatosporales</taxon>
        <taxon>Streptomycetaceae</taxon>
        <taxon>Streptomyces</taxon>
    </lineage>
</organism>
<dbReference type="Proteomes" id="UP001273589">
    <property type="component" value="Unassembled WGS sequence"/>
</dbReference>
<dbReference type="GO" id="GO:0003824">
    <property type="term" value="F:catalytic activity"/>
    <property type="evidence" value="ECO:0007669"/>
    <property type="project" value="InterPro"/>
</dbReference>
<evidence type="ECO:0000313" key="4">
    <source>
        <dbReference type="Proteomes" id="UP001273589"/>
    </source>
</evidence>
<evidence type="ECO:0000259" key="2">
    <source>
        <dbReference type="Pfam" id="PF01425"/>
    </source>
</evidence>
<reference evidence="3" key="1">
    <citation type="journal article" date="2023" name="Microb. Genom.">
        <title>Mesoterricola silvestris gen. nov., sp. nov., Mesoterricola sediminis sp. nov., Geothrix oryzae sp. nov., Geothrix edaphica sp. nov., Geothrix rubra sp. nov., and Geothrix limicola sp. nov., six novel members of Acidobacteriota isolated from soils.</title>
        <authorList>
            <person name="Weisberg A.J."/>
            <person name="Pearce E."/>
            <person name="Kramer C.G."/>
            <person name="Chang J.H."/>
            <person name="Clarke C.R."/>
        </authorList>
    </citation>
    <scope>NUCLEOTIDE SEQUENCE</scope>
    <source>
        <strain evidence="3">ND06-05F</strain>
    </source>
</reference>
<dbReference type="InterPro" id="IPR023631">
    <property type="entry name" value="Amidase_dom"/>
</dbReference>